<organism evidence="3 4">
    <name type="scientific">Flavihumibacter petaseus NBRC 106054</name>
    <dbReference type="NCBI Taxonomy" id="1220578"/>
    <lineage>
        <taxon>Bacteria</taxon>
        <taxon>Pseudomonadati</taxon>
        <taxon>Bacteroidota</taxon>
        <taxon>Chitinophagia</taxon>
        <taxon>Chitinophagales</taxon>
        <taxon>Chitinophagaceae</taxon>
        <taxon>Flavihumibacter</taxon>
    </lineage>
</organism>
<dbReference type="AlphaFoldDB" id="A0A0E9MYR4"/>
<evidence type="ECO:0000313" key="3">
    <source>
        <dbReference type="EMBL" id="GAO42250.1"/>
    </source>
</evidence>
<dbReference type="Proteomes" id="UP000033121">
    <property type="component" value="Unassembled WGS sequence"/>
</dbReference>
<keyword evidence="1" id="KW-1133">Transmembrane helix</keyword>
<name>A0A0E9MYR4_9BACT</name>
<dbReference type="RefSeq" id="WP_046367974.1">
    <property type="nucleotide sequence ID" value="NZ_BBWV01000001.1"/>
</dbReference>
<sequence>MRKSISLVIFLALCMTAFAQTNTMSDYIALKKKNGRHVGVYFPGSPIGFLHVSGQRIDGYVDAVRNDSVFIRQWNIQSYITTLGTSKVDTVGYYIHKLHYTEIRSIYPDKKESWKFVKNGSIFMIGGAGYALLNVINGAYLDEPLSDPDNMKSLGIALGVAAGGFVLNRIYHKKEKEGKKYVITYVKMTTPQ</sequence>
<comment type="caution">
    <text evidence="3">The sequence shown here is derived from an EMBL/GenBank/DDBJ whole genome shotgun (WGS) entry which is preliminary data.</text>
</comment>
<proteinExistence type="predicted"/>
<evidence type="ECO:0008006" key="5">
    <source>
        <dbReference type="Google" id="ProtNLM"/>
    </source>
</evidence>
<protein>
    <recommendedName>
        <fullName evidence="5">DUF5683 domain-containing protein</fullName>
    </recommendedName>
</protein>
<keyword evidence="4" id="KW-1185">Reference proteome</keyword>
<dbReference type="EMBL" id="BBWV01000001">
    <property type="protein sequence ID" value="GAO42250.1"/>
    <property type="molecule type" value="Genomic_DNA"/>
</dbReference>
<feature type="signal peptide" evidence="2">
    <location>
        <begin position="1"/>
        <end position="19"/>
    </location>
</feature>
<dbReference type="OrthoDB" id="671728at2"/>
<evidence type="ECO:0000256" key="2">
    <source>
        <dbReference type="SAM" id="SignalP"/>
    </source>
</evidence>
<accession>A0A0E9MYR4</accession>
<feature type="transmembrane region" description="Helical" evidence="1">
    <location>
        <begin position="153"/>
        <end position="171"/>
    </location>
</feature>
<dbReference type="STRING" id="1220578.FPE01S_01_12630"/>
<keyword evidence="1" id="KW-0472">Membrane</keyword>
<evidence type="ECO:0000256" key="1">
    <source>
        <dbReference type="SAM" id="Phobius"/>
    </source>
</evidence>
<evidence type="ECO:0000313" key="4">
    <source>
        <dbReference type="Proteomes" id="UP000033121"/>
    </source>
</evidence>
<feature type="transmembrane region" description="Helical" evidence="1">
    <location>
        <begin position="116"/>
        <end position="133"/>
    </location>
</feature>
<gene>
    <name evidence="3" type="ORF">FPE01S_01_12630</name>
</gene>
<keyword evidence="2" id="KW-0732">Signal</keyword>
<keyword evidence="1" id="KW-0812">Transmembrane</keyword>
<feature type="chain" id="PRO_5002429656" description="DUF5683 domain-containing protein" evidence="2">
    <location>
        <begin position="20"/>
        <end position="192"/>
    </location>
</feature>
<reference evidence="3 4" key="1">
    <citation type="submission" date="2015-04" db="EMBL/GenBank/DDBJ databases">
        <title>Whole genome shotgun sequence of Flavihumibacter petaseus NBRC 106054.</title>
        <authorList>
            <person name="Miyazawa S."/>
            <person name="Hosoyama A."/>
            <person name="Hashimoto M."/>
            <person name="Noguchi M."/>
            <person name="Tsuchikane K."/>
            <person name="Ohji S."/>
            <person name="Yamazoe A."/>
            <person name="Ichikawa N."/>
            <person name="Kimura A."/>
            <person name="Fujita N."/>
        </authorList>
    </citation>
    <scope>NUCLEOTIDE SEQUENCE [LARGE SCALE GENOMIC DNA]</scope>
    <source>
        <strain evidence="3 4">NBRC 106054</strain>
    </source>
</reference>